<gene>
    <name evidence="2" type="ORF">TMSB3V08_LOCUS5777</name>
</gene>
<reference evidence="2" key="1">
    <citation type="submission" date="2020-11" db="EMBL/GenBank/DDBJ databases">
        <authorList>
            <person name="Tran Van P."/>
        </authorList>
    </citation>
    <scope>NUCLEOTIDE SEQUENCE</scope>
</reference>
<sequence length="483" mass="53228">MHPNLPGSVSIDTQHGAINSIVILLAPSRDVTLRIPETRKRLHRLKDTRHTTRHTDDEHHSENRDTPSFSSPSISPGWVGAPPCVAHSLFPSSTPKSKARLGRAFAQKWTKGVHPTEIRTSISPSSAVELNTTSALANYATEAVRGPIQGCGESNGSNLMVVIEVHHPVHGCGVSNALNFVVVVFFVAVRCRSSSFDAGLQINGQLERKYKFPSGRYFGLLKHYNGDRALMYVALVECPRLVSLDKVAVSPITLQLLCEQVGSSVMEHSSEFQIFRKHFVGVDTHNLIIGFSWHDEHSSPFTWLTQSQLNLNIFKDSEISTKKSKGSLESQEPVVPTKKPPIGVKSAISKPKNPPPPPPPVKSPLTEKPYHEFETKALLSTTSTKDGVSPMNINKMLLEKEKHFEDFDPSTSGSVLKTGFDFLDNCCQITNKQTIPIRETTRAYVCGNNHITTSSPQSHTTVSLPLHTHLRTTDVATFIFAVI</sequence>
<protein>
    <submittedName>
        <fullName evidence="2">Uncharacterized protein</fullName>
    </submittedName>
</protein>
<dbReference type="EMBL" id="OB793915">
    <property type="protein sequence ID" value="CAD7428988.1"/>
    <property type="molecule type" value="Genomic_DNA"/>
</dbReference>
<feature type="region of interest" description="Disordered" evidence="1">
    <location>
        <begin position="322"/>
        <end position="367"/>
    </location>
</feature>
<proteinExistence type="predicted"/>
<feature type="compositionally biased region" description="Pro residues" evidence="1">
    <location>
        <begin position="352"/>
        <end position="362"/>
    </location>
</feature>
<feature type="region of interest" description="Disordered" evidence="1">
    <location>
        <begin position="43"/>
        <end position="74"/>
    </location>
</feature>
<evidence type="ECO:0000256" key="1">
    <source>
        <dbReference type="SAM" id="MobiDB-lite"/>
    </source>
</evidence>
<dbReference type="AlphaFoldDB" id="A0A7R9E8E3"/>
<accession>A0A7R9E8E3</accession>
<name>A0A7R9E8E3_9NEOP</name>
<evidence type="ECO:0000313" key="2">
    <source>
        <dbReference type="EMBL" id="CAD7428988.1"/>
    </source>
</evidence>
<organism evidence="2">
    <name type="scientific">Timema monikensis</name>
    <dbReference type="NCBI Taxonomy" id="170555"/>
    <lineage>
        <taxon>Eukaryota</taxon>
        <taxon>Metazoa</taxon>
        <taxon>Ecdysozoa</taxon>
        <taxon>Arthropoda</taxon>
        <taxon>Hexapoda</taxon>
        <taxon>Insecta</taxon>
        <taxon>Pterygota</taxon>
        <taxon>Neoptera</taxon>
        <taxon>Polyneoptera</taxon>
        <taxon>Phasmatodea</taxon>
        <taxon>Timematodea</taxon>
        <taxon>Timematoidea</taxon>
        <taxon>Timematidae</taxon>
        <taxon>Timema</taxon>
    </lineage>
</organism>
<feature type="compositionally biased region" description="Basic and acidic residues" evidence="1">
    <location>
        <begin position="48"/>
        <end position="65"/>
    </location>
</feature>